<dbReference type="Gene3D" id="2.60.120.10">
    <property type="entry name" value="Jelly Rolls"/>
    <property type="match status" value="1"/>
</dbReference>
<dbReference type="SUPFAM" id="SSF46785">
    <property type="entry name" value="Winged helix' DNA-binding domain"/>
    <property type="match status" value="1"/>
</dbReference>
<dbReference type="InterPro" id="IPR018335">
    <property type="entry name" value="Tscrpt_reg_HTH_Crp-type_CS"/>
</dbReference>
<evidence type="ECO:0000256" key="1">
    <source>
        <dbReference type="ARBA" id="ARBA00023015"/>
    </source>
</evidence>
<keyword evidence="6" id="KW-1185">Reference proteome</keyword>
<sequence length="196" mass="22705">MTVSPLDLKFSEQLRQSAFTKRSLLPLNPRSLWKIETGVVRSITWFEDGTSITLGIWGPGDIVGRSLSRANPYHLECLTRVEATLVSQEKYPHFSDALLLHSQRLEEFLEIVHTKPVDVAFLRFLSWLGQRFGKENESGQLIQLGLTHQEIGEMIGSSRVTVTRLFKELEQQGIIQRLQRKQILLHETQPWWHYEI</sequence>
<dbReference type="CDD" id="cd00092">
    <property type="entry name" value="HTH_CRP"/>
    <property type="match status" value="1"/>
</dbReference>
<reference evidence="5 6" key="1">
    <citation type="journal article" date="2022" name="Front. Microbiol.">
        <title>High genomic differentiation and limited gene flow indicate recent cryptic speciation within the genus Laspinema (cyanobacteria).</title>
        <authorList>
            <person name="Stanojkovic A."/>
            <person name="Skoupy S."/>
            <person name="Skaloud P."/>
            <person name="Dvorak P."/>
        </authorList>
    </citation>
    <scope>NUCLEOTIDE SEQUENCE [LARGE SCALE GENOMIC DNA]</scope>
    <source>
        <strain evidence="5 6">D3b</strain>
    </source>
</reference>
<dbReference type="SUPFAM" id="SSF51206">
    <property type="entry name" value="cAMP-binding domain-like"/>
    <property type="match status" value="1"/>
</dbReference>
<evidence type="ECO:0000313" key="5">
    <source>
        <dbReference type="EMBL" id="MCT7977928.1"/>
    </source>
</evidence>
<organism evidence="5 6">
    <name type="scientific">Laspinema olomoucense D3b</name>
    <dbReference type="NCBI Taxonomy" id="2953688"/>
    <lineage>
        <taxon>Bacteria</taxon>
        <taxon>Bacillati</taxon>
        <taxon>Cyanobacteriota</taxon>
        <taxon>Cyanophyceae</taxon>
        <taxon>Oscillatoriophycideae</taxon>
        <taxon>Oscillatoriales</taxon>
        <taxon>Laspinemataceae</taxon>
        <taxon>Laspinema</taxon>
        <taxon>Laspinema olomoucense</taxon>
    </lineage>
</organism>
<dbReference type="Proteomes" id="UP001525961">
    <property type="component" value="Unassembled WGS sequence"/>
</dbReference>
<dbReference type="InterPro" id="IPR014710">
    <property type="entry name" value="RmlC-like_jellyroll"/>
</dbReference>
<feature type="domain" description="HTH crp-type" evidence="4">
    <location>
        <begin position="115"/>
        <end position="189"/>
    </location>
</feature>
<evidence type="ECO:0000313" key="6">
    <source>
        <dbReference type="Proteomes" id="UP001525961"/>
    </source>
</evidence>
<keyword evidence="2" id="KW-0238">DNA-binding</keyword>
<dbReference type="InterPro" id="IPR018490">
    <property type="entry name" value="cNMP-bd_dom_sf"/>
</dbReference>
<dbReference type="PROSITE" id="PS51063">
    <property type="entry name" value="HTH_CRP_2"/>
    <property type="match status" value="1"/>
</dbReference>
<keyword evidence="3" id="KW-0804">Transcription</keyword>
<comment type="caution">
    <text evidence="5">The sequence shown here is derived from an EMBL/GenBank/DDBJ whole genome shotgun (WGS) entry which is preliminary data.</text>
</comment>
<dbReference type="Pfam" id="PF13545">
    <property type="entry name" value="HTH_Crp_2"/>
    <property type="match status" value="1"/>
</dbReference>
<dbReference type="PROSITE" id="PS00042">
    <property type="entry name" value="HTH_CRP_1"/>
    <property type="match status" value="1"/>
</dbReference>
<evidence type="ECO:0000256" key="3">
    <source>
        <dbReference type="ARBA" id="ARBA00023163"/>
    </source>
</evidence>
<accession>A0ABT2N5J6</accession>
<dbReference type="EMBL" id="JAMXFA010000010">
    <property type="protein sequence ID" value="MCT7977928.1"/>
    <property type="molecule type" value="Genomic_DNA"/>
</dbReference>
<dbReference type="Gene3D" id="1.10.10.10">
    <property type="entry name" value="Winged helix-like DNA-binding domain superfamily/Winged helix DNA-binding domain"/>
    <property type="match status" value="1"/>
</dbReference>
<evidence type="ECO:0000256" key="2">
    <source>
        <dbReference type="ARBA" id="ARBA00023125"/>
    </source>
</evidence>
<dbReference type="InterPro" id="IPR036390">
    <property type="entry name" value="WH_DNA-bd_sf"/>
</dbReference>
<evidence type="ECO:0000259" key="4">
    <source>
        <dbReference type="PROSITE" id="PS51063"/>
    </source>
</evidence>
<gene>
    <name evidence="5" type="ORF">NG792_09445</name>
</gene>
<proteinExistence type="predicted"/>
<keyword evidence="1" id="KW-0805">Transcription regulation</keyword>
<dbReference type="RefSeq" id="WP_261196812.1">
    <property type="nucleotide sequence ID" value="NZ_JAMXFA010000010.1"/>
</dbReference>
<protein>
    <submittedName>
        <fullName evidence="5">Crp/Fnr family transcriptional regulator</fullName>
    </submittedName>
</protein>
<name>A0ABT2N5J6_9CYAN</name>
<dbReference type="PRINTS" id="PR00034">
    <property type="entry name" value="HTHCRP"/>
</dbReference>
<dbReference type="InterPro" id="IPR036388">
    <property type="entry name" value="WH-like_DNA-bd_sf"/>
</dbReference>
<dbReference type="InterPro" id="IPR012318">
    <property type="entry name" value="HTH_CRP"/>
</dbReference>
<dbReference type="SMART" id="SM00419">
    <property type="entry name" value="HTH_CRP"/>
    <property type="match status" value="1"/>
</dbReference>